<feature type="chain" id="PRO_5043141578" evidence="1">
    <location>
        <begin position="22"/>
        <end position="90"/>
    </location>
</feature>
<evidence type="ECO:0000313" key="4">
    <source>
        <dbReference type="WBParaSite" id="SSLN_0001818101-mRNA-1"/>
    </source>
</evidence>
<reference evidence="2 3" key="2">
    <citation type="submission" date="2018-11" db="EMBL/GenBank/DDBJ databases">
        <authorList>
            <consortium name="Pathogen Informatics"/>
        </authorList>
    </citation>
    <scope>NUCLEOTIDE SEQUENCE [LARGE SCALE GENOMIC DNA]</scope>
    <source>
        <strain evidence="2 3">NST_G2</strain>
    </source>
</reference>
<dbReference type="WBParaSite" id="SSLN_0001818101-mRNA-1">
    <property type="protein sequence ID" value="SSLN_0001818101-mRNA-1"/>
    <property type="gene ID" value="SSLN_0001818101"/>
</dbReference>
<accession>A0A183TM19</accession>
<evidence type="ECO:0000313" key="3">
    <source>
        <dbReference type="Proteomes" id="UP000275846"/>
    </source>
</evidence>
<keyword evidence="3" id="KW-1185">Reference proteome</keyword>
<organism evidence="4">
    <name type="scientific">Schistocephalus solidus</name>
    <name type="common">Tapeworm</name>
    <dbReference type="NCBI Taxonomy" id="70667"/>
    <lineage>
        <taxon>Eukaryota</taxon>
        <taxon>Metazoa</taxon>
        <taxon>Spiralia</taxon>
        <taxon>Lophotrochozoa</taxon>
        <taxon>Platyhelminthes</taxon>
        <taxon>Cestoda</taxon>
        <taxon>Eucestoda</taxon>
        <taxon>Diphyllobothriidea</taxon>
        <taxon>Diphyllobothriidae</taxon>
        <taxon>Schistocephalus</taxon>
    </lineage>
</organism>
<dbReference type="Proteomes" id="UP000275846">
    <property type="component" value="Unassembled WGS sequence"/>
</dbReference>
<keyword evidence="1" id="KW-0732">Signal</keyword>
<name>A0A183TM19_SCHSO</name>
<feature type="signal peptide" evidence="1">
    <location>
        <begin position="1"/>
        <end position="21"/>
    </location>
</feature>
<proteinExistence type="predicted"/>
<gene>
    <name evidence="2" type="ORF">SSLN_LOCUS17517</name>
</gene>
<sequence length="90" mass="9663">MQRLGLCLLLPLLVCVSAALGTLVAVEDLKTEGFDTIVFVSNLTGLESGIFDSIVQALNSYSLINAPTGALNRDYDDSRRIYEAAKNGVK</sequence>
<evidence type="ECO:0000313" key="2">
    <source>
        <dbReference type="EMBL" id="VDM03903.1"/>
    </source>
</evidence>
<protein>
    <submittedName>
        <fullName evidence="4">FAS1 domain-containing protein</fullName>
    </submittedName>
</protein>
<reference evidence="4" key="1">
    <citation type="submission" date="2016-06" db="UniProtKB">
        <authorList>
            <consortium name="WormBaseParasite"/>
        </authorList>
    </citation>
    <scope>IDENTIFICATION</scope>
</reference>
<evidence type="ECO:0000256" key="1">
    <source>
        <dbReference type="SAM" id="SignalP"/>
    </source>
</evidence>
<dbReference type="AlphaFoldDB" id="A0A183TM19"/>
<dbReference type="EMBL" id="UYSU01042636">
    <property type="protein sequence ID" value="VDM03903.1"/>
    <property type="molecule type" value="Genomic_DNA"/>
</dbReference>